<accession>A0AAV1X081</accession>
<protein>
    <submittedName>
        <fullName evidence="2">Uncharacterized protein</fullName>
    </submittedName>
</protein>
<dbReference type="PANTHER" id="PTHR38937:SF2">
    <property type="entry name" value="MEMBRANE PROTEIN OF ER BODY-LIKE PROTEIN ISOFORM X1"/>
    <property type="match status" value="1"/>
</dbReference>
<proteinExistence type="predicted"/>
<dbReference type="AlphaFoldDB" id="A0AAV1X081"/>
<reference evidence="2 3" key="1">
    <citation type="submission" date="2024-03" db="EMBL/GenBank/DDBJ databases">
        <authorList>
            <person name="Martinez-Hernandez J."/>
        </authorList>
    </citation>
    <scope>NUCLEOTIDE SEQUENCE [LARGE SCALE GENOMIC DNA]</scope>
</reference>
<evidence type="ECO:0000256" key="1">
    <source>
        <dbReference type="SAM" id="Phobius"/>
    </source>
</evidence>
<evidence type="ECO:0000313" key="2">
    <source>
        <dbReference type="EMBL" id="CAL0315065.1"/>
    </source>
</evidence>
<gene>
    <name evidence="2" type="ORF">LLUT_LOCUS16125</name>
</gene>
<evidence type="ECO:0000313" key="3">
    <source>
        <dbReference type="Proteomes" id="UP001497480"/>
    </source>
</evidence>
<dbReference type="InterPro" id="IPR052843">
    <property type="entry name" value="ER_body_metal_sequester"/>
</dbReference>
<keyword evidence="3" id="KW-1185">Reference proteome</keyword>
<feature type="transmembrane region" description="Helical" evidence="1">
    <location>
        <begin position="116"/>
        <end position="135"/>
    </location>
</feature>
<dbReference type="PANTHER" id="PTHR38937">
    <property type="entry name" value="MEMBRANE PROTEIN OF ER BODY-LIKE PROTEIN"/>
    <property type="match status" value="1"/>
</dbReference>
<dbReference type="EMBL" id="CAXHTB010000011">
    <property type="protein sequence ID" value="CAL0315065.1"/>
    <property type="molecule type" value="Genomic_DNA"/>
</dbReference>
<dbReference type="Proteomes" id="UP001497480">
    <property type="component" value="Unassembled WGS sequence"/>
</dbReference>
<keyword evidence="1" id="KW-0472">Membrane</keyword>
<name>A0AAV1X081_LUPLU</name>
<keyword evidence="1" id="KW-0812">Transmembrane</keyword>
<organism evidence="2 3">
    <name type="scientific">Lupinus luteus</name>
    <name type="common">European yellow lupine</name>
    <dbReference type="NCBI Taxonomy" id="3873"/>
    <lineage>
        <taxon>Eukaryota</taxon>
        <taxon>Viridiplantae</taxon>
        <taxon>Streptophyta</taxon>
        <taxon>Embryophyta</taxon>
        <taxon>Tracheophyta</taxon>
        <taxon>Spermatophyta</taxon>
        <taxon>Magnoliopsida</taxon>
        <taxon>eudicotyledons</taxon>
        <taxon>Gunneridae</taxon>
        <taxon>Pentapetalae</taxon>
        <taxon>rosids</taxon>
        <taxon>fabids</taxon>
        <taxon>Fabales</taxon>
        <taxon>Fabaceae</taxon>
        <taxon>Papilionoideae</taxon>
        <taxon>50 kb inversion clade</taxon>
        <taxon>genistoids sensu lato</taxon>
        <taxon>core genistoids</taxon>
        <taxon>Genisteae</taxon>
        <taxon>Lupinus</taxon>
    </lineage>
</organism>
<sequence length="169" mass="19479">MKKKKVADWRVIIPTYNKQTEITLEVNVDGEYTGQCLAYAPPDFERQDAIQYSTLTIEDTNWDRRFLFWFYKMQYYFLLSSMDHVEVLKSIVYGGLTESLASLTVVASAASADASTLSIVALVLANLISGLFIFLHDYYLQLQELKGEEAKNQTETCEERYYEVDVDFC</sequence>
<comment type="caution">
    <text evidence="2">The sequence shown here is derived from an EMBL/GenBank/DDBJ whole genome shotgun (WGS) entry which is preliminary data.</text>
</comment>
<keyword evidence="1" id="KW-1133">Transmembrane helix</keyword>